<dbReference type="CDD" id="cd05327">
    <property type="entry name" value="retinol-DH_like_SDR_c_like"/>
    <property type="match status" value="1"/>
</dbReference>
<dbReference type="RefSeq" id="WP_147211121.1">
    <property type="nucleotide sequence ID" value="NZ_BJYM01000012.1"/>
</dbReference>
<protein>
    <submittedName>
        <fullName evidence="3">Retinol dehydrogenase</fullName>
    </submittedName>
</protein>
<organism evidence="3 4">
    <name type="scientific">Oceanobacillus sojae</name>
    <dbReference type="NCBI Taxonomy" id="582851"/>
    <lineage>
        <taxon>Bacteria</taxon>
        <taxon>Bacillati</taxon>
        <taxon>Bacillota</taxon>
        <taxon>Bacilli</taxon>
        <taxon>Bacillales</taxon>
        <taxon>Bacillaceae</taxon>
        <taxon>Oceanobacillus</taxon>
    </lineage>
</organism>
<sequence>MEGKTILITGANSGIGFATARILAEQGCHIILVCRNEKRGEEARQYIMDATGNREMDLLVADLSSQQDIRRLAEQVKQHYSKIDVLINNAGGVFGQYQVSEDGFEMTFAVNYLAPFLLSHLLLDKLKASGSGRIINIASVMQDKKFNPDDVINQTSSSYSGMQAYKTAKTAILMMTYYMGKRLAESGITVNALHPGFIYTPQATRMSPKLFRPLMKLFSKDPEQGATCPVYLAVSSEIEGVTGEFFKDNKTEQTSPISYNEELQKTLYTKSMQWTGLKTDDFTEYELIR</sequence>
<dbReference type="AlphaFoldDB" id="A0A511ZL42"/>
<accession>A0A511ZL42</accession>
<dbReference type="InterPro" id="IPR002347">
    <property type="entry name" value="SDR_fam"/>
</dbReference>
<dbReference type="InterPro" id="IPR036291">
    <property type="entry name" value="NAD(P)-bd_dom_sf"/>
</dbReference>
<dbReference type="STRING" id="582851.GCA_900162665_03754"/>
<keyword evidence="4" id="KW-1185">Reference proteome</keyword>
<dbReference type="EMBL" id="BJYM01000012">
    <property type="protein sequence ID" value="GEN88184.1"/>
    <property type="molecule type" value="Genomic_DNA"/>
</dbReference>
<gene>
    <name evidence="3" type="ORF">OSO01_29230</name>
</gene>
<keyword evidence="1" id="KW-0560">Oxidoreductase</keyword>
<dbReference type="Proteomes" id="UP000321558">
    <property type="component" value="Unassembled WGS sequence"/>
</dbReference>
<dbReference type="Pfam" id="PF00106">
    <property type="entry name" value="adh_short"/>
    <property type="match status" value="1"/>
</dbReference>
<name>A0A511ZL42_9BACI</name>
<dbReference type="OrthoDB" id="9809821at2"/>
<comment type="caution">
    <text evidence="3">The sequence shown here is derived from an EMBL/GenBank/DDBJ whole genome shotgun (WGS) entry which is preliminary data.</text>
</comment>
<proteinExistence type="inferred from homology"/>
<reference evidence="3 4" key="1">
    <citation type="submission" date="2019-07" db="EMBL/GenBank/DDBJ databases">
        <title>Whole genome shotgun sequence of Oceanobacillus sojae NBRC 105379.</title>
        <authorList>
            <person name="Hosoyama A."/>
            <person name="Uohara A."/>
            <person name="Ohji S."/>
            <person name="Ichikawa N."/>
        </authorList>
    </citation>
    <scope>NUCLEOTIDE SEQUENCE [LARGE SCALE GENOMIC DNA]</scope>
    <source>
        <strain evidence="3 4">NBRC 105379</strain>
    </source>
</reference>
<dbReference type="PANTHER" id="PTHR43157">
    <property type="entry name" value="PHOSPHATIDYLINOSITOL-GLYCAN BIOSYNTHESIS CLASS F PROTEIN-RELATED"/>
    <property type="match status" value="1"/>
</dbReference>
<dbReference type="GO" id="GO:0016491">
    <property type="term" value="F:oxidoreductase activity"/>
    <property type="evidence" value="ECO:0007669"/>
    <property type="project" value="UniProtKB-KW"/>
</dbReference>
<dbReference type="Gene3D" id="3.40.50.720">
    <property type="entry name" value="NAD(P)-binding Rossmann-like Domain"/>
    <property type="match status" value="1"/>
</dbReference>
<evidence type="ECO:0000256" key="2">
    <source>
        <dbReference type="RuleBase" id="RU000363"/>
    </source>
</evidence>
<dbReference type="PANTHER" id="PTHR43157:SF31">
    <property type="entry name" value="PHOSPHATIDYLINOSITOL-GLYCAN BIOSYNTHESIS CLASS F PROTEIN"/>
    <property type="match status" value="1"/>
</dbReference>
<evidence type="ECO:0000256" key="1">
    <source>
        <dbReference type="ARBA" id="ARBA00023002"/>
    </source>
</evidence>
<dbReference type="SUPFAM" id="SSF51735">
    <property type="entry name" value="NAD(P)-binding Rossmann-fold domains"/>
    <property type="match status" value="1"/>
</dbReference>
<dbReference type="PRINTS" id="PR00080">
    <property type="entry name" value="SDRFAMILY"/>
</dbReference>
<evidence type="ECO:0000313" key="4">
    <source>
        <dbReference type="Proteomes" id="UP000321558"/>
    </source>
</evidence>
<evidence type="ECO:0000313" key="3">
    <source>
        <dbReference type="EMBL" id="GEN88184.1"/>
    </source>
</evidence>
<dbReference type="PRINTS" id="PR00081">
    <property type="entry name" value="GDHRDH"/>
</dbReference>
<comment type="similarity">
    <text evidence="2">Belongs to the short-chain dehydrogenases/reductases (SDR) family.</text>
</comment>